<gene>
    <name evidence="1" type="ORF">FGO68_gene8266</name>
</gene>
<comment type="caution">
    <text evidence="1">The sequence shown here is derived from an EMBL/GenBank/DDBJ whole genome shotgun (WGS) entry which is preliminary data.</text>
</comment>
<accession>A0A8J8NZF9</accession>
<sequence length="73" mass="8712">MNHCFVTNQVQGPYIVYCYFHRNKIIPWLQYDFIYSAQWQCRSFIYAFSMQSVGTSVQEDQLAHSPYQSHAHT</sequence>
<dbReference type="Proteomes" id="UP000785679">
    <property type="component" value="Unassembled WGS sequence"/>
</dbReference>
<proteinExistence type="predicted"/>
<organism evidence="1 2">
    <name type="scientific">Halteria grandinella</name>
    <dbReference type="NCBI Taxonomy" id="5974"/>
    <lineage>
        <taxon>Eukaryota</taxon>
        <taxon>Sar</taxon>
        <taxon>Alveolata</taxon>
        <taxon>Ciliophora</taxon>
        <taxon>Intramacronucleata</taxon>
        <taxon>Spirotrichea</taxon>
        <taxon>Stichotrichia</taxon>
        <taxon>Sporadotrichida</taxon>
        <taxon>Halteriidae</taxon>
        <taxon>Halteria</taxon>
    </lineage>
</organism>
<dbReference type="AlphaFoldDB" id="A0A8J8NZF9"/>
<reference evidence="1" key="1">
    <citation type="submission" date="2019-06" db="EMBL/GenBank/DDBJ databases">
        <authorList>
            <person name="Zheng W."/>
        </authorList>
    </citation>
    <scope>NUCLEOTIDE SEQUENCE</scope>
    <source>
        <strain evidence="1">QDHG01</strain>
    </source>
</reference>
<keyword evidence="2" id="KW-1185">Reference proteome</keyword>
<evidence type="ECO:0000313" key="1">
    <source>
        <dbReference type="EMBL" id="TNV85042.1"/>
    </source>
</evidence>
<dbReference type="EMBL" id="RRYP01002202">
    <property type="protein sequence ID" value="TNV85042.1"/>
    <property type="molecule type" value="Genomic_DNA"/>
</dbReference>
<evidence type="ECO:0000313" key="2">
    <source>
        <dbReference type="Proteomes" id="UP000785679"/>
    </source>
</evidence>
<protein>
    <submittedName>
        <fullName evidence="1">Uncharacterized protein</fullName>
    </submittedName>
</protein>
<name>A0A8J8NZF9_HALGN</name>